<sequence length="292" mass="30545">MTANDVEQAGVRARLSTVRNTLLPSELRIAEIIMAEPEAVVEMTAQQLAERAGVARSTAIRTCQRLGYRGFPQLRVALARDLALLPGPRLPAAGSDLPDGSVLGAIRADINALAHSLGQITAMLEESSLQRAVERIIAAPRLLAMANGLSAPLASDLSMRLTSLGRPTELVADTIAQQIAARSLAAADAAVVISGSGANESSLRAGRAVRDAGATLIVITSFTDSPLVELADVALVVAPAGGSFRHELEHTSRVPHVILLESLVEVIATRLGERAAAARSQVLQILSENLSD</sequence>
<dbReference type="GO" id="GO:0097367">
    <property type="term" value="F:carbohydrate derivative binding"/>
    <property type="evidence" value="ECO:0007669"/>
    <property type="project" value="InterPro"/>
</dbReference>
<gene>
    <name evidence="6" type="ORF">ADIAG_00945</name>
</gene>
<evidence type="ECO:0000259" key="5">
    <source>
        <dbReference type="PROSITE" id="PS51464"/>
    </source>
</evidence>
<evidence type="ECO:0000313" key="7">
    <source>
        <dbReference type="Proteomes" id="UP000012015"/>
    </source>
</evidence>
<feature type="domain" description="SIS" evidence="5">
    <location>
        <begin position="132"/>
        <end position="273"/>
    </location>
</feature>
<dbReference type="InterPro" id="IPR046348">
    <property type="entry name" value="SIS_dom_sf"/>
</dbReference>
<dbReference type="Gene3D" id="1.10.10.10">
    <property type="entry name" value="Winged helix-like DNA-binding domain superfamily/Winged helix DNA-binding domain"/>
    <property type="match status" value="1"/>
</dbReference>
<reference evidence="6 7" key="1">
    <citation type="journal article" date="2013" name="Genome Announc.">
        <title>Draft Genome Sequence of Arthrobacter gangotriensis Strain Lz1yT, Isolated from a Penguin Rookery Soil Sample Collected in Antarctica, near the Indian Station Dakshin Gangotri.</title>
        <authorList>
            <person name="Shivaji S."/>
            <person name="Ara S."/>
            <person name="Bandi S."/>
            <person name="Singh A."/>
            <person name="Kumar Pinnaka A."/>
        </authorList>
    </citation>
    <scope>NUCLEOTIDE SEQUENCE [LARGE SCALE GENOMIC DNA]</scope>
    <source>
        <strain evidence="6 7">Lz1y</strain>
    </source>
</reference>
<dbReference type="Proteomes" id="UP000012015">
    <property type="component" value="Unassembled WGS sequence"/>
</dbReference>
<evidence type="ECO:0000256" key="3">
    <source>
        <dbReference type="ARBA" id="ARBA00023163"/>
    </source>
</evidence>
<dbReference type="Gene3D" id="3.40.50.10490">
    <property type="entry name" value="Glucose-6-phosphate isomerase like protein, domain 1"/>
    <property type="match status" value="1"/>
</dbReference>
<dbReference type="InterPro" id="IPR009057">
    <property type="entry name" value="Homeodomain-like_sf"/>
</dbReference>
<dbReference type="PROSITE" id="PS51071">
    <property type="entry name" value="HTH_RPIR"/>
    <property type="match status" value="1"/>
</dbReference>
<dbReference type="GO" id="GO:1901135">
    <property type="term" value="P:carbohydrate derivative metabolic process"/>
    <property type="evidence" value="ECO:0007669"/>
    <property type="project" value="InterPro"/>
</dbReference>
<dbReference type="Pfam" id="PF01380">
    <property type="entry name" value="SIS"/>
    <property type="match status" value="1"/>
</dbReference>
<keyword evidence="7" id="KW-1185">Reference proteome</keyword>
<dbReference type="SUPFAM" id="SSF46689">
    <property type="entry name" value="Homeodomain-like"/>
    <property type="match status" value="1"/>
</dbReference>
<dbReference type="InterPro" id="IPR036388">
    <property type="entry name" value="WH-like_DNA-bd_sf"/>
</dbReference>
<dbReference type="PATRIC" id="fig|1276920.7.peg.948"/>
<dbReference type="STRING" id="1276920.ADIAG_00945"/>
<proteinExistence type="predicted"/>
<dbReference type="PANTHER" id="PTHR30514">
    <property type="entry name" value="GLUCOKINASE"/>
    <property type="match status" value="1"/>
</dbReference>
<dbReference type="Pfam" id="PF01418">
    <property type="entry name" value="HTH_6"/>
    <property type="match status" value="1"/>
</dbReference>
<organism evidence="6 7">
    <name type="scientific">Paeniglutamicibacter gangotriensis Lz1y</name>
    <dbReference type="NCBI Taxonomy" id="1276920"/>
    <lineage>
        <taxon>Bacteria</taxon>
        <taxon>Bacillati</taxon>
        <taxon>Actinomycetota</taxon>
        <taxon>Actinomycetes</taxon>
        <taxon>Micrococcales</taxon>
        <taxon>Micrococcaceae</taxon>
        <taxon>Paeniglutamicibacter</taxon>
    </lineage>
</organism>
<keyword evidence="3" id="KW-0804">Transcription</keyword>
<dbReference type="RefSeq" id="WP_007270149.1">
    <property type="nucleotide sequence ID" value="NZ_AOCK01000002.1"/>
</dbReference>
<dbReference type="PROSITE" id="PS51464">
    <property type="entry name" value="SIS"/>
    <property type="match status" value="1"/>
</dbReference>
<evidence type="ECO:0000313" key="6">
    <source>
        <dbReference type="EMBL" id="EMQ99842.1"/>
    </source>
</evidence>
<protein>
    <submittedName>
        <fullName evidence="6">RpiR transcriptional regulator</fullName>
    </submittedName>
</protein>
<dbReference type="InterPro" id="IPR035472">
    <property type="entry name" value="RpiR-like_SIS"/>
</dbReference>
<comment type="caution">
    <text evidence="6">The sequence shown here is derived from an EMBL/GenBank/DDBJ whole genome shotgun (WGS) entry which is preliminary data.</text>
</comment>
<dbReference type="eggNOG" id="COG1737">
    <property type="taxonomic scope" value="Bacteria"/>
</dbReference>
<dbReference type="EMBL" id="AOCK01000002">
    <property type="protein sequence ID" value="EMQ99842.1"/>
    <property type="molecule type" value="Genomic_DNA"/>
</dbReference>
<dbReference type="SUPFAM" id="SSF53697">
    <property type="entry name" value="SIS domain"/>
    <property type="match status" value="1"/>
</dbReference>
<dbReference type="InterPro" id="IPR047640">
    <property type="entry name" value="RpiR-like"/>
</dbReference>
<dbReference type="AlphaFoldDB" id="M7MTV7"/>
<dbReference type="PANTHER" id="PTHR30514:SF1">
    <property type="entry name" value="HTH-TYPE TRANSCRIPTIONAL REGULATOR HEXR-RELATED"/>
    <property type="match status" value="1"/>
</dbReference>
<dbReference type="InterPro" id="IPR000281">
    <property type="entry name" value="HTH_RpiR"/>
</dbReference>
<evidence type="ECO:0000256" key="2">
    <source>
        <dbReference type="ARBA" id="ARBA00023125"/>
    </source>
</evidence>
<keyword evidence="2" id="KW-0238">DNA-binding</keyword>
<feature type="domain" description="HTH rpiR-type" evidence="4">
    <location>
        <begin position="9"/>
        <end position="85"/>
    </location>
</feature>
<keyword evidence="1" id="KW-0805">Transcription regulation</keyword>
<name>M7MTV7_9MICC</name>
<dbReference type="GO" id="GO:0003677">
    <property type="term" value="F:DNA binding"/>
    <property type="evidence" value="ECO:0007669"/>
    <property type="project" value="UniProtKB-KW"/>
</dbReference>
<dbReference type="GO" id="GO:0003700">
    <property type="term" value="F:DNA-binding transcription factor activity"/>
    <property type="evidence" value="ECO:0007669"/>
    <property type="project" value="InterPro"/>
</dbReference>
<accession>M7MTV7</accession>
<dbReference type="InterPro" id="IPR001347">
    <property type="entry name" value="SIS_dom"/>
</dbReference>
<dbReference type="CDD" id="cd05013">
    <property type="entry name" value="SIS_RpiR"/>
    <property type="match status" value="1"/>
</dbReference>
<evidence type="ECO:0000256" key="1">
    <source>
        <dbReference type="ARBA" id="ARBA00023015"/>
    </source>
</evidence>
<evidence type="ECO:0000259" key="4">
    <source>
        <dbReference type="PROSITE" id="PS51071"/>
    </source>
</evidence>